<reference evidence="8" key="2">
    <citation type="journal article" date="2022" name="Microb. Genom.">
        <title>A chromosome-scale genome assembly of the tomato pathogen Cladosporium fulvum reveals a compartmentalized genome architecture and the presence of a dispensable chromosome.</title>
        <authorList>
            <person name="Zaccaron A.Z."/>
            <person name="Chen L.H."/>
            <person name="Samaras A."/>
            <person name="Stergiopoulos I."/>
        </authorList>
    </citation>
    <scope>NUCLEOTIDE SEQUENCE</scope>
    <source>
        <strain evidence="8">Race5_Kim</strain>
    </source>
</reference>
<dbReference type="InterPro" id="IPR017941">
    <property type="entry name" value="Rieske_2Fe-2S"/>
</dbReference>
<dbReference type="PANTHER" id="PTHR21496">
    <property type="entry name" value="FERREDOXIN-RELATED"/>
    <property type="match status" value="1"/>
</dbReference>
<evidence type="ECO:0000313" key="9">
    <source>
        <dbReference type="Proteomes" id="UP000756132"/>
    </source>
</evidence>
<evidence type="ECO:0000256" key="2">
    <source>
        <dbReference type="ARBA" id="ARBA00022723"/>
    </source>
</evidence>
<evidence type="ECO:0000256" key="3">
    <source>
        <dbReference type="ARBA" id="ARBA00023004"/>
    </source>
</evidence>
<dbReference type="AlphaFoldDB" id="A0A9Q8LJ08"/>
<dbReference type="SUPFAM" id="SSF50022">
    <property type="entry name" value="ISP domain"/>
    <property type="match status" value="1"/>
</dbReference>
<keyword evidence="3" id="KW-0408">Iron</keyword>
<dbReference type="EMBL" id="CP090167">
    <property type="protein sequence ID" value="UJO18397.1"/>
    <property type="molecule type" value="Genomic_DNA"/>
</dbReference>
<dbReference type="PROSITE" id="PS51296">
    <property type="entry name" value="RIESKE"/>
    <property type="match status" value="1"/>
</dbReference>
<feature type="domain" description="Rieske" evidence="7">
    <location>
        <begin position="61"/>
        <end position="158"/>
    </location>
</feature>
<dbReference type="OrthoDB" id="426882at2759"/>
<evidence type="ECO:0000256" key="1">
    <source>
        <dbReference type="ARBA" id="ARBA00022714"/>
    </source>
</evidence>
<evidence type="ECO:0000259" key="7">
    <source>
        <dbReference type="PROSITE" id="PS51296"/>
    </source>
</evidence>
<dbReference type="RefSeq" id="XP_047762763.1">
    <property type="nucleotide sequence ID" value="XM_047905215.1"/>
</dbReference>
<gene>
    <name evidence="8" type="ORF">CLAFUR5_06067</name>
</gene>
<comment type="cofactor">
    <cofactor evidence="5">
        <name>[2Fe-2S] cluster</name>
        <dbReference type="ChEBI" id="CHEBI:190135"/>
    </cofactor>
</comment>
<sequence>MNKPTGPWLYAGLASSLPTIEPDENEPGQTKIRSSGIAEDGFSDLPPPCRTLQSKDKDEPLNEVTQDEAQNSIGLQPQVLLFRYRDKIHAMDHACPHQTYPLSRGTIYDIEDFGVVLSAGITCPKHGWSFDLFTGESDRGRYKLNLWEVEIRDGDKGQEIWVRRRERRRMG</sequence>
<dbReference type="KEGG" id="ffu:CLAFUR5_06067"/>
<keyword evidence="2" id="KW-0479">Metal-binding</keyword>
<keyword evidence="1" id="KW-0001">2Fe-2S</keyword>
<dbReference type="Gene3D" id="2.102.10.10">
    <property type="entry name" value="Rieske [2Fe-2S] iron-sulphur domain"/>
    <property type="match status" value="1"/>
</dbReference>
<protein>
    <recommendedName>
        <fullName evidence="7">Rieske domain-containing protein</fullName>
    </recommendedName>
</protein>
<feature type="region of interest" description="Disordered" evidence="6">
    <location>
        <begin position="16"/>
        <end position="70"/>
    </location>
</feature>
<dbReference type="GO" id="GO:0046872">
    <property type="term" value="F:metal ion binding"/>
    <property type="evidence" value="ECO:0007669"/>
    <property type="project" value="UniProtKB-KW"/>
</dbReference>
<evidence type="ECO:0000256" key="4">
    <source>
        <dbReference type="ARBA" id="ARBA00023014"/>
    </source>
</evidence>
<dbReference type="Pfam" id="PF00355">
    <property type="entry name" value="Rieske"/>
    <property type="match status" value="1"/>
</dbReference>
<evidence type="ECO:0000313" key="8">
    <source>
        <dbReference type="EMBL" id="UJO18397.1"/>
    </source>
</evidence>
<keyword evidence="4" id="KW-0411">Iron-sulfur</keyword>
<evidence type="ECO:0000256" key="5">
    <source>
        <dbReference type="ARBA" id="ARBA00034078"/>
    </source>
</evidence>
<dbReference type="GeneID" id="71985945"/>
<dbReference type="Proteomes" id="UP000756132">
    <property type="component" value="Chromosome 5"/>
</dbReference>
<dbReference type="PANTHER" id="PTHR21496:SF0">
    <property type="entry name" value="RIESKE DOMAIN-CONTAINING PROTEIN"/>
    <property type="match status" value="1"/>
</dbReference>
<name>A0A9Q8LJ08_PASFU</name>
<dbReference type="GO" id="GO:0051537">
    <property type="term" value="F:2 iron, 2 sulfur cluster binding"/>
    <property type="evidence" value="ECO:0007669"/>
    <property type="project" value="UniProtKB-KW"/>
</dbReference>
<evidence type="ECO:0000256" key="6">
    <source>
        <dbReference type="SAM" id="MobiDB-lite"/>
    </source>
</evidence>
<dbReference type="InterPro" id="IPR036922">
    <property type="entry name" value="Rieske_2Fe-2S_sf"/>
</dbReference>
<dbReference type="CDD" id="cd03467">
    <property type="entry name" value="Rieske"/>
    <property type="match status" value="1"/>
</dbReference>
<accession>A0A9Q8LJ08</accession>
<keyword evidence="9" id="KW-1185">Reference proteome</keyword>
<organism evidence="8 9">
    <name type="scientific">Passalora fulva</name>
    <name type="common">Tomato leaf mold</name>
    <name type="synonym">Cladosporium fulvum</name>
    <dbReference type="NCBI Taxonomy" id="5499"/>
    <lineage>
        <taxon>Eukaryota</taxon>
        <taxon>Fungi</taxon>
        <taxon>Dikarya</taxon>
        <taxon>Ascomycota</taxon>
        <taxon>Pezizomycotina</taxon>
        <taxon>Dothideomycetes</taxon>
        <taxon>Dothideomycetidae</taxon>
        <taxon>Mycosphaerellales</taxon>
        <taxon>Mycosphaerellaceae</taxon>
        <taxon>Fulvia</taxon>
    </lineage>
</organism>
<reference evidence="8" key="1">
    <citation type="submission" date="2021-12" db="EMBL/GenBank/DDBJ databases">
        <authorList>
            <person name="Zaccaron A."/>
            <person name="Stergiopoulos I."/>
        </authorList>
    </citation>
    <scope>NUCLEOTIDE SEQUENCE</scope>
    <source>
        <strain evidence="8">Race5_Kim</strain>
    </source>
</reference>
<proteinExistence type="predicted"/>